<evidence type="ECO:0000256" key="5">
    <source>
        <dbReference type="SAM" id="Phobius"/>
    </source>
</evidence>
<dbReference type="InterPro" id="IPR010992">
    <property type="entry name" value="IHF-like_DNA-bd_dom_sf"/>
</dbReference>
<dbReference type="Gene3D" id="4.10.520.10">
    <property type="entry name" value="IHF-like DNA-binding proteins"/>
    <property type="match status" value="1"/>
</dbReference>
<organism evidence="7 8">
    <name type="scientific">Halalkalibaculum roseum</name>
    <dbReference type="NCBI Taxonomy" id="2709311"/>
    <lineage>
        <taxon>Bacteria</taxon>
        <taxon>Pseudomonadati</taxon>
        <taxon>Balneolota</taxon>
        <taxon>Balneolia</taxon>
        <taxon>Balneolales</taxon>
        <taxon>Balneolaceae</taxon>
        <taxon>Halalkalibaculum</taxon>
    </lineage>
</organism>
<accession>A0A6M1SV71</accession>
<dbReference type="EMBL" id="JAALLT010000002">
    <property type="protein sequence ID" value="NGP76026.1"/>
    <property type="molecule type" value="Genomic_DNA"/>
</dbReference>
<keyword evidence="5" id="KW-1133">Transmembrane helix</keyword>
<comment type="caution">
    <text evidence="7">The sequence shown here is derived from an EMBL/GenBank/DDBJ whole genome shotgun (WGS) entry which is preliminary data.</text>
</comment>
<dbReference type="GO" id="GO:0003677">
    <property type="term" value="F:DNA binding"/>
    <property type="evidence" value="ECO:0007669"/>
    <property type="project" value="UniProtKB-KW"/>
</dbReference>
<feature type="compositionally biased region" description="Basic residues" evidence="4">
    <location>
        <begin position="238"/>
        <end position="253"/>
    </location>
</feature>
<sequence>MNHKITFQELVEAIAEQSGKSKQFTHDFIKDFASLIKEGLEENGSANVAGLGTFKLKKMDEREGYNPETEEKITIPAHNKVDFTPYKDLSELVNAPYAHMEPEILEEEVQSFQAQEEIEEETREEPEESESETGAAESDESSEKKKAPWEEDIESEIEVDENDPFGLDARHPKGPVVPPGNEEAGDEGQEESSEEEDVVAFSKENAPGSESEEPESSDETEGQDEVPPDTSGAGSKKVTAKPRFRDRSHRRKGNGGTFWVIAAAFIILLLAIGAWYLLGTQQQATPQSAVSETSQVQNESQSQDQQQAQTQAPQQEQKENNEEGAESGQQQAADEQEDRPESAADASQANGTGRQATGQDNQATDVDPDATPPIETVTVAAGQTLWGLADNAYENPYLWPWIYDTNQPEIEDPDLIYAGQLLNIPQRRGQNDQLSENDSLQVALGYVETYLWYKENNLENARFYLYAAKKYHKRVFEYTDATFDEDDLQFANRAQ</sequence>
<evidence type="ECO:0000256" key="2">
    <source>
        <dbReference type="ARBA" id="ARBA00023125"/>
    </source>
</evidence>
<evidence type="ECO:0000256" key="1">
    <source>
        <dbReference type="ARBA" id="ARBA00010529"/>
    </source>
</evidence>
<keyword evidence="2" id="KW-0238">DNA-binding</keyword>
<gene>
    <name evidence="7" type="ORF">G3570_05255</name>
</gene>
<dbReference type="InterPro" id="IPR036779">
    <property type="entry name" value="LysM_dom_sf"/>
</dbReference>
<dbReference type="PANTHER" id="PTHR33175:SF2">
    <property type="entry name" value="INTEGRATION HOST FACTOR SUBUNIT ALPHA"/>
    <property type="match status" value="1"/>
</dbReference>
<keyword evidence="8" id="KW-1185">Reference proteome</keyword>
<dbReference type="PROSITE" id="PS51782">
    <property type="entry name" value="LYSM"/>
    <property type="match status" value="1"/>
</dbReference>
<name>A0A6M1SV71_9BACT</name>
<dbReference type="Pfam" id="PF00216">
    <property type="entry name" value="Bac_DNA_binding"/>
    <property type="match status" value="1"/>
</dbReference>
<reference evidence="7 8" key="1">
    <citation type="submission" date="2020-02" db="EMBL/GenBank/DDBJ databases">
        <title>Balneolaceae bacterium YR4-1, complete genome.</title>
        <authorList>
            <person name="Li Y."/>
            <person name="Wu S."/>
        </authorList>
    </citation>
    <scope>NUCLEOTIDE SEQUENCE [LARGE SCALE GENOMIC DNA]</scope>
    <source>
        <strain evidence="7 8">YR4-1</strain>
    </source>
</reference>
<dbReference type="InterPro" id="IPR000119">
    <property type="entry name" value="Hist_DNA-bd"/>
</dbReference>
<dbReference type="GO" id="GO:0005829">
    <property type="term" value="C:cytosol"/>
    <property type="evidence" value="ECO:0007669"/>
    <property type="project" value="TreeGrafter"/>
</dbReference>
<dbReference type="SMART" id="SM00411">
    <property type="entry name" value="BHL"/>
    <property type="match status" value="1"/>
</dbReference>
<evidence type="ECO:0000256" key="4">
    <source>
        <dbReference type="SAM" id="MobiDB-lite"/>
    </source>
</evidence>
<evidence type="ECO:0000256" key="3">
    <source>
        <dbReference type="RuleBase" id="RU003939"/>
    </source>
</evidence>
<feature type="transmembrane region" description="Helical" evidence="5">
    <location>
        <begin position="257"/>
        <end position="278"/>
    </location>
</feature>
<dbReference type="Gene3D" id="3.10.350.10">
    <property type="entry name" value="LysM domain"/>
    <property type="match status" value="1"/>
</dbReference>
<feature type="compositionally biased region" description="Polar residues" evidence="4">
    <location>
        <begin position="345"/>
        <end position="364"/>
    </location>
</feature>
<dbReference type="InterPro" id="IPR018392">
    <property type="entry name" value="LysM"/>
</dbReference>
<dbReference type="GO" id="GO:0030527">
    <property type="term" value="F:structural constituent of chromatin"/>
    <property type="evidence" value="ECO:0007669"/>
    <property type="project" value="InterPro"/>
</dbReference>
<keyword evidence="5" id="KW-0472">Membrane</keyword>
<feature type="compositionally biased region" description="Acidic residues" evidence="4">
    <location>
        <begin position="150"/>
        <end position="163"/>
    </location>
</feature>
<feature type="compositionally biased region" description="Low complexity" evidence="4">
    <location>
        <begin position="295"/>
        <end position="315"/>
    </location>
</feature>
<keyword evidence="5" id="KW-0812">Transmembrane</keyword>
<feature type="compositionally biased region" description="Acidic residues" evidence="4">
    <location>
        <begin position="183"/>
        <end position="198"/>
    </location>
</feature>
<evidence type="ECO:0000313" key="7">
    <source>
        <dbReference type="EMBL" id="NGP76026.1"/>
    </source>
</evidence>
<dbReference type="RefSeq" id="WP_165140024.1">
    <property type="nucleotide sequence ID" value="NZ_JAALLT010000002.1"/>
</dbReference>
<evidence type="ECO:0000259" key="6">
    <source>
        <dbReference type="PROSITE" id="PS51782"/>
    </source>
</evidence>
<evidence type="ECO:0000313" key="8">
    <source>
        <dbReference type="Proteomes" id="UP000473278"/>
    </source>
</evidence>
<feature type="compositionally biased region" description="Acidic residues" evidence="4">
    <location>
        <begin position="210"/>
        <end position="227"/>
    </location>
</feature>
<protein>
    <recommendedName>
        <fullName evidence="6">LysM domain-containing protein</fullName>
    </recommendedName>
</protein>
<feature type="region of interest" description="Disordered" evidence="4">
    <location>
        <begin position="289"/>
        <end position="373"/>
    </location>
</feature>
<feature type="domain" description="LysM" evidence="6">
    <location>
        <begin position="375"/>
        <end position="424"/>
    </location>
</feature>
<dbReference type="AlphaFoldDB" id="A0A6M1SV71"/>
<dbReference type="SUPFAM" id="SSF47729">
    <property type="entry name" value="IHF-like DNA-binding proteins"/>
    <property type="match status" value="1"/>
</dbReference>
<dbReference type="PANTHER" id="PTHR33175">
    <property type="entry name" value="DNA-BINDING PROTEIN HU"/>
    <property type="match status" value="1"/>
</dbReference>
<feature type="compositionally biased region" description="Acidic residues" evidence="4">
    <location>
        <begin position="116"/>
        <end position="131"/>
    </location>
</feature>
<comment type="similarity">
    <text evidence="1 3">Belongs to the bacterial histone-like protein family.</text>
</comment>
<dbReference type="CDD" id="cd00591">
    <property type="entry name" value="HU_IHF"/>
    <property type="match status" value="1"/>
</dbReference>
<dbReference type="Proteomes" id="UP000473278">
    <property type="component" value="Unassembled WGS sequence"/>
</dbReference>
<feature type="region of interest" description="Disordered" evidence="4">
    <location>
        <begin position="109"/>
        <end position="253"/>
    </location>
</feature>
<proteinExistence type="inferred from homology"/>